<evidence type="ECO:0000313" key="9">
    <source>
        <dbReference type="Proteomes" id="UP000683139"/>
    </source>
</evidence>
<dbReference type="InterPro" id="IPR029063">
    <property type="entry name" value="SAM-dependent_MTases_sf"/>
</dbReference>
<proteinExistence type="inferred from homology"/>
<reference evidence="8" key="1">
    <citation type="submission" date="2021-03" db="EMBL/GenBank/DDBJ databases">
        <title>Antimicrobial resistance genes in bacteria isolated from Japanese honey, and their potential for conferring macrolide and lincosamide resistance in the American foulbrood pathogen Paenibacillus larvae.</title>
        <authorList>
            <person name="Okamoto M."/>
            <person name="Kumagai M."/>
            <person name="Kanamori H."/>
            <person name="Takamatsu D."/>
        </authorList>
    </citation>
    <scope>NUCLEOTIDE SEQUENCE</scope>
    <source>
        <strain evidence="8">J40TS1</strain>
    </source>
</reference>
<protein>
    <recommendedName>
        <fullName evidence="1">DNA (cytosine-5-)-methyltransferase</fullName>
        <ecNumber evidence="1">2.1.1.37</ecNumber>
    </recommendedName>
</protein>
<dbReference type="RefSeq" id="WP_246563849.1">
    <property type="nucleotide sequence ID" value="NZ_BOSE01000009.1"/>
</dbReference>
<keyword evidence="2 6" id="KW-0489">Methyltransferase</keyword>
<keyword evidence="5" id="KW-0680">Restriction system</keyword>
<keyword evidence="3 6" id="KW-0808">Transferase</keyword>
<dbReference type="AlphaFoldDB" id="A0A919YRB6"/>
<keyword evidence="8" id="KW-0540">Nuclease</keyword>
<evidence type="ECO:0000313" key="8">
    <source>
        <dbReference type="EMBL" id="GIP18658.1"/>
    </source>
</evidence>
<dbReference type="GO" id="GO:0003886">
    <property type="term" value="F:DNA (cytosine-5-)-methyltransferase activity"/>
    <property type="evidence" value="ECO:0007669"/>
    <property type="project" value="UniProtKB-EC"/>
</dbReference>
<dbReference type="GO" id="GO:0003677">
    <property type="term" value="F:DNA binding"/>
    <property type="evidence" value="ECO:0007669"/>
    <property type="project" value="TreeGrafter"/>
</dbReference>
<dbReference type="EC" id="2.1.1.37" evidence="1"/>
<dbReference type="GO" id="GO:0032259">
    <property type="term" value="P:methylation"/>
    <property type="evidence" value="ECO:0007669"/>
    <property type="project" value="UniProtKB-KW"/>
</dbReference>
<dbReference type="PRINTS" id="PR00105">
    <property type="entry name" value="C5METTRFRASE"/>
</dbReference>
<evidence type="ECO:0000256" key="2">
    <source>
        <dbReference type="ARBA" id="ARBA00022603"/>
    </source>
</evidence>
<dbReference type="Gene3D" id="3.40.50.150">
    <property type="entry name" value="Vaccinia Virus protein VP39"/>
    <property type="match status" value="1"/>
</dbReference>
<dbReference type="GO" id="GO:0044027">
    <property type="term" value="P:negative regulation of gene expression via chromosomal CpG island methylation"/>
    <property type="evidence" value="ECO:0007669"/>
    <property type="project" value="TreeGrafter"/>
</dbReference>
<evidence type="ECO:0000256" key="7">
    <source>
        <dbReference type="RuleBase" id="RU000416"/>
    </source>
</evidence>
<dbReference type="InterPro" id="IPR001525">
    <property type="entry name" value="C5_MeTfrase"/>
</dbReference>
<evidence type="ECO:0000256" key="6">
    <source>
        <dbReference type="PROSITE-ProRule" id="PRU01016"/>
    </source>
</evidence>
<dbReference type="EMBL" id="BOSE01000009">
    <property type="protein sequence ID" value="GIP18658.1"/>
    <property type="molecule type" value="Genomic_DNA"/>
</dbReference>
<comment type="caution">
    <text evidence="8">The sequence shown here is derived from an EMBL/GenBank/DDBJ whole genome shotgun (WGS) entry which is preliminary data.</text>
</comment>
<dbReference type="Pfam" id="PF00145">
    <property type="entry name" value="DNA_methylase"/>
    <property type="match status" value="1"/>
</dbReference>
<keyword evidence="9" id="KW-1185">Reference proteome</keyword>
<dbReference type="PANTHER" id="PTHR10629:SF52">
    <property type="entry name" value="DNA (CYTOSINE-5)-METHYLTRANSFERASE 1"/>
    <property type="match status" value="1"/>
</dbReference>
<feature type="active site" evidence="6">
    <location>
        <position position="115"/>
    </location>
</feature>
<evidence type="ECO:0000256" key="5">
    <source>
        <dbReference type="ARBA" id="ARBA00022747"/>
    </source>
</evidence>
<keyword evidence="8" id="KW-0378">Hydrolase</keyword>
<dbReference type="Gene3D" id="3.90.120.10">
    <property type="entry name" value="DNA Methylase, subunit A, domain 2"/>
    <property type="match status" value="1"/>
</dbReference>
<evidence type="ECO:0000256" key="4">
    <source>
        <dbReference type="ARBA" id="ARBA00022691"/>
    </source>
</evidence>
<comment type="similarity">
    <text evidence="6 7">Belongs to the class I-like SAM-binding methyltransferase superfamily. C5-methyltransferase family.</text>
</comment>
<dbReference type="PANTHER" id="PTHR10629">
    <property type="entry name" value="CYTOSINE-SPECIFIC METHYLTRANSFERASE"/>
    <property type="match status" value="1"/>
</dbReference>
<dbReference type="SUPFAM" id="SSF53335">
    <property type="entry name" value="S-adenosyl-L-methionine-dependent methyltransferases"/>
    <property type="match status" value="1"/>
</dbReference>
<gene>
    <name evidence="8" type="ORF">J40TS1_43000</name>
</gene>
<dbReference type="GO" id="GO:0009307">
    <property type="term" value="P:DNA restriction-modification system"/>
    <property type="evidence" value="ECO:0007669"/>
    <property type="project" value="UniProtKB-KW"/>
</dbReference>
<accession>A0A919YRB6</accession>
<dbReference type="InterPro" id="IPR050390">
    <property type="entry name" value="C5-Methyltransferase"/>
</dbReference>
<keyword evidence="8" id="KW-0255">Endonuclease</keyword>
<dbReference type="GO" id="GO:0004519">
    <property type="term" value="F:endonuclease activity"/>
    <property type="evidence" value="ECO:0007669"/>
    <property type="project" value="UniProtKB-KW"/>
</dbReference>
<dbReference type="PROSITE" id="PS51679">
    <property type="entry name" value="SAM_MT_C5"/>
    <property type="match status" value="1"/>
</dbReference>
<keyword evidence="4 6" id="KW-0949">S-adenosyl-L-methionine</keyword>
<dbReference type="Proteomes" id="UP000683139">
    <property type="component" value="Unassembled WGS sequence"/>
</dbReference>
<dbReference type="NCBIfam" id="TIGR00675">
    <property type="entry name" value="dcm"/>
    <property type="match status" value="1"/>
</dbReference>
<evidence type="ECO:0000256" key="1">
    <source>
        <dbReference type="ARBA" id="ARBA00011975"/>
    </source>
</evidence>
<evidence type="ECO:0000256" key="3">
    <source>
        <dbReference type="ARBA" id="ARBA00022679"/>
    </source>
</evidence>
<sequence>MPNIILDVEIKLEAGYNIMKNTPVIFSFFSGAGFLDLGFEAAGYDVAFVNEYHRPFLDAYKHSRKVMGMPAPKYGYHLGDISEFENPDESQKILNLVSMVKSDNKLVGFIGGPPCPDFSIGGKNRGHEGENGKLSATYIELICKQRPDFFLFENVKGLWRTKKHREFYETMKEKLHCNDYVTTERLINSIEYGAPQQRERIILIGFQKSILHGLGIEATHSLKEIFPWEKYITHCIQDIIAMPWPGMEPFEEDGNRNKPNGIEEKLTVEYWFKKNDVLNHPNAHQYFTPRAGLAKFQVIPEGDDSKKSYKRLHRWRPSPTVAYGNNEVHLHPYKARRLSVAEALSLQSLPKEFELPPNITLSDAFKTIGNGVPYEASKGIAKTILDFLKVNNDE</sequence>
<name>A0A919YRB6_9BACL</name>
<organism evidence="8 9">
    <name type="scientific">Paenibacillus montaniterrae</name>
    <dbReference type="NCBI Taxonomy" id="429341"/>
    <lineage>
        <taxon>Bacteria</taxon>
        <taxon>Bacillati</taxon>
        <taxon>Bacillota</taxon>
        <taxon>Bacilli</taxon>
        <taxon>Bacillales</taxon>
        <taxon>Paenibacillaceae</taxon>
        <taxon>Paenibacillus</taxon>
    </lineage>
</organism>